<dbReference type="HOGENOM" id="CLU_2642703_0_0_1"/>
<keyword evidence="2" id="KW-1185">Reference proteome</keyword>
<gene>
    <name evidence="1" type="ORF">PRUPE_5G154200</name>
</gene>
<organism evidence="1 2">
    <name type="scientific">Prunus persica</name>
    <name type="common">Peach</name>
    <name type="synonym">Amygdalus persica</name>
    <dbReference type="NCBI Taxonomy" id="3760"/>
    <lineage>
        <taxon>Eukaryota</taxon>
        <taxon>Viridiplantae</taxon>
        <taxon>Streptophyta</taxon>
        <taxon>Embryophyta</taxon>
        <taxon>Tracheophyta</taxon>
        <taxon>Spermatophyta</taxon>
        <taxon>Magnoliopsida</taxon>
        <taxon>eudicotyledons</taxon>
        <taxon>Gunneridae</taxon>
        <taxon>Pentapetalae</taxon>
        <taxon>rosids</taxon>
        <taxon>fabids</taxon>
        <taxon>Rosales</taxon>
        <taxon>Rosaceae</taxon>
        <taxon>Amygdaloideae</taxon>
        <taxon>Amygdaleae</taxon>
        <taxon>Prunus</taxon>
    </lineage>
</organism>
<dbReference type="AlphaFoldDB" id="M5W9Z3"/>
<protein>
    <submittedName>
        <fullName evidence="1">Uncharacterized protein</fullName>
    </submittedName>
</protein>
<evidence type="ECO:0000313" key="2">
    <source>
        <dbReference type="Proteomes" id="UP000006882"/>
    </source>
</evidence>
<evidence type="ECO:0000313" key="1">
    <source>
        <dbReference type="EMBL" id="ONI08028.1"/>
    </source>
</evidence>
<dbReference type="Proteomes" id="UP000006882">
    <property type="component" value="Chromosome G5"/>
</dbReference>
<name>M5W9Z3_PRUPE</name>
<proteinExistence type="predicted"/>
<reference evidence="1 2" key="1">
    <citation type="journal article" date="2013" name="Nat. Genet.">
        <title>The high-quality draft genome of peach (Prunus persica) identifies unique patterns of genetic diversity, domestication and genome evolution.</title>
        <authorList>
            <consortium name="International Peach Genome Initiative"/>
            <person name="Verde I."/>
            <person name="Abbott A.G."/>
            <person name="Scalabrin S."/>
            <person name="Jung S."/>
            <person name="Shu S."/>
            <person name="Marroni F."/>
            <person name="Zhebentyayeva T."/>
            <person name="Dettori M.T."/>
            <person name="Grimwood J."/>
            <person name="Cattonaro F."/>
            <person name="Zuccolo A."/>
            <person name="Rossini L."/>
            <person name="Jenkins J."/>
            <person name="Vendramin E."/>
            <person name="Meisel L.A."/>
            <person name="Decroocq V."/>
            <person name="Sosinski B."/>
            <person name="Prochnik S."/>
            <person name="Mitros T."/>
            <person name="Policriti A."/>
            <person name="Cipriani G."/>
            <person name="Dondini L."/>
            <person name="Ficklin S."/>
            <person name="Goodstein D.M."/>
            <person name="Xuan P."/>
            <person name="Del Fabbro C."/>
            <person name="Aramini V."/>
            <person name="Copetti D."/>
            <person name="Gonzalez S."/>
            <person name="Horner D.S."/>
            <person name="Falchi R."/>
            <person name="Lucas S."/>
            <person name="Mica E."/>
            <person name="Maldonado J."/>
            <person name="Lazzari B."/>
            <person name="Bielenberg D."/>
            <person name="Pirona R."/>
            <person name="Miculan M."/>
            <person name="Barakat A."/>
            <person name="Testolin R."/>
            <person name="Stella A."/>
            <person name="Tartarini S."/>
            <person name="Tonutti P."/>
            <person name="Arus P."/>
            <person name="Orellana A."/>
            <person name="Wells C."/>
            <person name="Main D."/>
            <person name="Vizzotto G."/>
            <person name="Silva H."/>
            <person name="Salamini F."/>
            <person name="Schmutz J."/>
            <person name="Morgante M."/>
            <person name="Rokhsar D.S."/>
        </authorList>
    </citation>
    <scope>NUCLEOTIDE SEQUENCE [LARGE SCALE GENOMIC DNA]</scope>
    <source>
        <strain evidence="2">cv. Nemared</strain>
    </source>
</reference>
<dbReference type="EMBL" id="CM007655">
    <property type="protein sequence ID" value="ONI08028.1"/>
    <property type="molecule type" value="Genomic_DNA"/>
</dbReference>
<accession>M5W9Z3</accession>
<sequence>MFTVYLSVREFEIHHSIKTLLCLILEIHHFLVWAISVYKLAEHLSHLFPCKCFCSCCILNVIYVPPQTCYHYCSHDK</sequence>
<dbReference type="Gramene" id="ONI08028">
    <property type="protein sequence ID" value="ONI08028"/>
    <property type="gene ID" value="PRUPE_5G154200"/>
</dbReference>